<dbReference type="CDD" id="cd13132">
    <property type="entry name" value="MATE_eukaryotic"/>
    <property type="match status" value="1"/>
</dbReference>
<dbReference type="OrthoDB" id="2126698at2759"/>
<feature type="transmembrane region" description="Helical" evidence="7">
    <location>
        <begin position="624"/>
        <end position="642"/>
    </location>
</feature>
<evidence type="ECO:0000256" key="1">
    <source>
        <dbReference type="ARBA" id="ARBA00004141"/>
    </source>
</evidence>
<dbReference type="GO" id="GO:1990961">
    <property type="term" value="P:xenobiotic detoxification by transmembrane export across the plasma membrane"/>
    <property type="evidence" value="ECO:0007669"/>
    <property type="project" value="InterPro"/>
</dbReference>
<keyword evidence="3 7" id="KW-0812">Transmembrane</keyword>
<evidence type="ECO:0000256" key="2">
    <source>
        <dbReference type="ARBA" id="ARBA00010199"/>
    </source>
</evidence>
<evidence type="ECO:0000256" key="6">
    <source>
        <dbReference type="SAM" id="MobiDB-lite"/>
    </source>
</evidence>
<feature type="transmembrane region" description="Helical" evidence="7">
    <location>
        <begin position="563"/>
        <end position="584"/>
    </location>
</feature>
<dbReference type="EMBL" id="AZGZ01000031">
    <property type="protein sequence ID" value="KZZ87721.1"/>
    <property type="molecule type" value="Genomic_DNA"/>
</dbReference>
<dbReference type="VEuPathDB" id="FungiDB:AAP_05425"/>
<feature type="compositionally biased region" description="Polar residues" evidence="6">
    <location>
        <begin position="15"/>
        <end position="36"/>
    </location>
</feature>
<keyword evidence="9" id="KW-1185">Reference proteome</keyword>
<dbReference type="PANTHER" id="PTHR11206">
    <property type="entry name" value="MULTIDRUG RESISTANCE PROTEIN"/>
    <property type="match status" value="1"/>
</dbReference>
<evidence type="ECO:0000256" key="5">
    <source>
        <dbReference type="ARBA" id="ARBA00023136"/>
    </source>
</evidence>
<keyword evidence="5 7" id="KW-0472">Membrane</keyword>
<protein>
    <submittedName>
        <fullName evidence="8">MATE efflux family protein subfamily</fullName>
    </submittedName>
</protein>
<feature type="compositionally biased region" description="Polar residues" evidence="6">
    <location>
        <begin position="117"/>
        <end position="132"/>
    </location>
</feature>
<feature type="transmembrane region" description="Helical" evidence="7">
    <location>
        <begin position="596"/>
        <end position="618"/>
    </location>
</feature>
<reference evidence="8 9" key="1">
    <citation type="journal article" date="2016" name="Genome Biol. Evol.">
        <title>Divergent and convergent evolution of fungal pathogenicity.</title>
        <authorList>
            <person name="Shang Y."/>
            <person name="Xiao G."/>
            <person name="Zheng P."/>
            <person name="Cen K."/>
            <person name="Zhan S."/>
            <person name="Wang C."/>
        </authorList>
    </citation>
    <scope>NUCLEOTIDE SEQUENCE [LARGE SCALE GENOMIC DNA]</scope>
    <source>
        <strain evidence="8 9">ARSEF 7405</strain>
    </source>
</reference>
<feature type="transmembrane region" description="Helical" evidence="7">
    <location>
        <begin position="372"/>
        <end position="391"/>
    </location>
</feature>
<dbReference type="InterPro" id="IPR045069">
    <property type="entry name" value="MATE_euk"/>
</dbReference>
<feature type="region of interest" description="Disordered" evidence="6">
    <location>
        <begin position="111"/>
        <end position="196"/>
    </location>
</feature>
<dbReference type="Proteomes" id="UP000242877">
    <property type="component" value="Unassembled WGS sequence"/>
</dbReference>
<dbReference type="GO" id="GO:0015297">
    <property type="term" value="F:antiporter activity"/>
    <property type="evidence" value="ECO:0007669"/>
    <property type="project" value="InterPro"/>
</dbReference>
<evidence type="ECO:0000313" key="9">
    <source>
        <dbReference type="Proteomes" id="UP000242877"/>
    </source>
</evidence>
<dbReference type="Pfam" id="PF01554">
    <property type="entry name" value="MatE"/>
    <property type="match status" value="2"/>
</dbReference>
<feature type="compositionally biased region" description="Basic and acidic residues" evidence="6">
    <location>
        <begin position="159"/>
        <end position="169"/>
    </location>
</feature>
<evidence type="ECO:0000313" key="8">
    <source>
        <dbReference type="EMBL" id="KZZ87721.1"/>
    </source>
</evidence>
<dbReference type="GO" id="GO:0042910">
    <property type="term" value="F:xenobiotic transmembrane transporter activity"/>
    <property type="evidence" value="ECO:0007669"/>
    <property type="project" value="InterPro"/>
</dbReference>
<gene>
    <name evidence="8" type="ORF">AAP_05425</name>
</gene>
<comment type="similarity">
    <text evidence="2">Belongs to the multi antimicrobial extrusion (MATE) (TC 2.A.66.1) family.</text>
</comment>
<proteinExistence type="inferred from homology"/>
<evidence type="ECO:0000256" key="7">
    <source>
        <dbReference type="SAM" id="Phobius"/>
    </source>
</evidence>
<comment type="subcellular location">
    <subcellularLocation>
        <location evidence="1">Membrane</location>
        <topology evidence="1">Multi-pass membrane protein</topology>
    </subcellularLocation>
</comment>
<dbReference type="InterPro" id="IPR002528">
    <property type="entry name" value="MATE_fam"/>
</dbReference>
<dbReference type="GO" id="GO:0016020">
    <property type="term" value="C:membrane"/>
    <property type="evidence" value="ECO:0007669"/>
    <property type="project" value="UniProtKB-SubCell"/>
</dbReference>
<feature type="transmembrane region" description="Helical" evidence="7">
    <location>
        <begin position="305"/>
        <end position="323"/>
    </location>
</feature>
<name>A0A167VLY7_9EURO</name>
<feature type="transmembrane region" description="Helical" evidence="7">
    <location>
        <begin position="397"/>
        <end position="422"/>
    </location>
</feature>
<evidence type="ECO:0000256" key="4">
    <source>
        <dbReference type="ARBA" id="ARBA00022989"/>
    </source>
</evidence>
<comment type="caution">
    <text evidence="8">The sequence shown here is derived from an EMBL/GenBank/DDBJ whole genome shotgun (WGS) entry which is preliminary data.</text>
</comment>
<sequence length="661" mass="71449">MAGPSSHLHVPDYNCPTSAPDTTSFLNDEAESSSAPRPTRPGASSFPRRHSLVGSFPRTSFAGSRNTLHLGHTDVLTQTFNPTAVSDRERNQAVQDELDLLVDNNIIPRSKHRSNSRLRSSASKKTAGSSDVTGFRGREGSEGRATNFSHPNGAMTSEGRYDEENDSAHLKATSPQNVTETSPLLARNLSTSSQDSDDRIDEIWDQAVMAGKIQTSWVRESVVLASYTAPLILTFLLEYSLTVASIFAVGHIGKIELGAVSLASMTANISGYGIYQGLTTALDTLCSQAYGSGRKELVGLHVQRMVYFTWLLTIPIAVLWYNGAAILKLVVPDAEVADMAGRYLRVVLWGAPGFALFESAKRFVQAQGLFQASMYVLLICAPLNGLLNYLFVWKFGFGYIGAPMAVAITNNLMPLCLFLYVYNIQGMECWNGFTRKAFSNWGPMIQLAVPGLCMVESETLAFEILTLSASWLGTTALASQSVLATLTSITFQIPFPLSIAGSTRIANLIGAELPNAAKLTSKVMLVIGIGLGTFNLLTLTLGRNYIPYLFTSDDEVAILVSKVLPLCASFQVVDALAAICNGILRGVGRQSFGGYVQLICYYVVALPISFFAAFPMGLGLNGTWGGVAIGLALVSLIEFLYIKKIDWNRSVKDARARNSAA</sequence>
<feature type="transmembrane region" description="Helical" evidence="7">
    <location>
        <begin position="523"/>
        <end position="543"/>
    </location>
</feature>
<dbReference type="NCBIfam" id="TIGR00797">
    <property type="entry name" value="matE"/>
    <property type="match status" value="1"/>
</dbReference>
<feature type="compositionally biased region" description="Polar residues" evidence="6">
    <location>
        <begin position="173"/>
        <end position="194"/>
    </location>
</feature>
<evidence type="ECO:0000256" key="3">
    <source>
        <dbReference type="ARBA" id="ARBA00022692"/>
    </source>
</evidence>
<feature type="region of interest" description="Disordered" evidence="6">
    <location>
        <begin position="1"/>
        <end position="51"/>
    </location>
</feature>
<dbReference type="AlphaFoldDB" id="A0A167VLY7"/>
<organism evidence="8 9">
    <name type="scientific">Ascosphaera apis ARSEF 7405</name>
    <dbReference type="NCBI Taxonomy" id="392613"/>
    <lineage>
        <taxon>Eukaryota</taxon>
        <taxon>Fungi</taxon>
        <taxon>Dikarya</taxon>
        <taxon>Ascomycota</taxon>
        <taxon>Pezizomycotina</taxon>
        <taxon>Eurotiomycetes</taxon>
        <taxon>Eurotiomycetidae</taxon>
        <taxon>Onygenales</taxon>
        <taxon>Ascosphaeraceae</taxon>
        <taxon>Ascosphaera</taxon>
    </lineage>
</organism>
<keyword evidence="4 7" id="KW-1133">Transmembrane helix</keyword>
<accession>A0A167VLY7</accession>